<evidence type="ECO:0000313" key="2">
    <source>
        <dbReference type="EMBL" id="MEQ2316416.1"/>
    </source>
</evidence>
<reference evidence="2 3" key="1">
    <citation type="submission" date="2021-06" db="EMBL/GenBank/DDBJ databases">
        <authorList>
            <person name="Palmer J.M."/>
        </authorList>
    </citation>
    <scope>NUCLEOTIDE SEQUENCE [LARGE SCALE GENOMIC DNA]</scope>
    <source>
        <strain evidence="2 3">AS_MEX2019</strain>
        <tissue evidence="2">Muscle</tissue>
    </source>
</reference>
<accession>A0ABV1ADV0</accession>
<keyword evidence="3" id="KW-1185">Reference proteome</keyword>
<dbReference type="EMBL" id="JAHRIP010088804">
    <property type="protein sequence ID" value="MEQ2316416.1"/>
    <property type="molecule type" value="Genomic_DNA"/>
</dbReference>
<name>A0ABV1ADV0_9TELE</name>
<proteinExistence type="predicted"/>
<gene>
    <name evidence="2" type="ORF">AMECASPLE_032309</name>
</gene>
<protein>
    <submittedName>
        <fullName evidence="2">Uncharacterized protein</fullName>
    </submittedName>
</protein>
<sequence length="124" mass="14244">MGLTMGYGEPMVNLDRRCGESIMELGKLETTVEPWNLSQWWSPADRLPLRGPGEGNQQRMSGGGNSLRSSGSHLDTLVEELWNGNMRQVHLDTPVEELWNMDMRHVHLDTLFKKLWNRSTRQLP</sequence>
<organism evidence="2 3">
    <name type="scientific">Ameca splendens</name>
    <dbReference type="NCBI Taxonomy" id="208324"/>
    <lineage>
        <taxon>Eukaryota</taxon>
        <taxon>Metazoa</taxon>
        <taxon>Chordata</taxon>
        <taxon>Craniata</taxon>
        <taxon>Vertebrata</taxon>
        <taxon>Euteleostomi</taxon>
        <taxon>Actinopterygii</taxon>
        <taxon>Neopterygii</taxon>
        <taxon>Teleostei</taxon>
        <taxon>Neoteleostei</taxon>
        <taxon>Acanthomorphata</taxon>
        <taxon>Ovalentaria</taxon>
        <taxon>Atherinomorphae</taxon>
        <taxon>Cyprinodontiformes</taxon>
        <taxon>Goodeidae</taxon>
        <taxon>Ameca</taxon>
    </lineage>
</organism>
<feature type="region of interest" description="Disordered" evidence="1">
    <location>
        <begin position="48"/>
        <end position="71"/>
    </location>
</feature>
<evidence type="ECO:0000313" key="3">
    <source>
        <dbReference type="Proteomes" id="UP001469553"/>
    </source>
</evidence>
<evidence type="ECO:0000256" key="1">
    <source>
        <dbReference type="SAM" id="MobiDB-lite"/>
    </source>
</evidence>
<dbReference type="Proteomes" id="UP001469553">
    <property type="component" value="Unassembled WGS sequence"/>
</dbReference>
<comment type="caution">
    <text evidence="2">The sequence shown here is derived from an EMBL/GenBank/DDBJ whole genome shotgun (WGS) entry which is preliminary data.</text>
</comment>